<evidence type="ECO:0000256" key="7">
    <source>
        <dbReference type="PROSITE-ProRule" id="PRU00277"/>
    </source>
</evidence>
<feature type="domain" description="PPIase FKBP-type" evidence="8">
    <location>
        <begin position="34"/>
        <end position="122"/>
    </location>
</feature>
<dbReference type="SUPFAM" id="SSF48452">
    <property type="entry name" value="TPR-like"/>
    <property type="match status" value="1"/>
</dbReference>
<dbReference type="PANTHER" id="PTHR46512:SF9">
    <property type="entry name" value="PEPTIDYLPROLYL ISOMERASE"/>
    <property type="match status" value="1"/>
</dbReference>
<dbReference type="AlphaFoldDB" id="A0A0N5D5G6"/>
<comment type="catalytic activity">
    <reaction evidence="1 7">
        <text>[protein]-peptidylproline (omega=180) = [protein]-peptidylproline (omega=0)</text>
        <dbReference type="Rhea" id="RHEA:16237"/>
        <dbReference type="Rhea" id="RHEA-COMP:10747"/>
        <dbReference type="Rhea" id="RHEA-COMP:10748"/>
        <dbReference type="ChEBI" id="CHEBI:83833"/>
        <dbReference type="ChEBI" id="CHEBI:83834"/>
        <dbReference type="EC" id="5.2.1.8"/>
    </reaction>
</comment>
<evidence type="ECO:0000256" key="1">
    <source>
        <dbReference type="ARBA" id="ARBA00000971"/>
    </source>
</evidence>
<dbReference type="Pfam" id="PF00254">
    <property type="entry name" value="FKBP_C"/>
    <property type="match status" value="2"/>
</dbReference>
<dbReference type="Gene3D" id="1.25.40.10">
    <property type="entry name" value="Tetratricopeptide repeat domain"/>
    <property type="match status" value="1"/>
</dbReference>
<gene>
    <name evidence="9" type="ORF">TCLT_LOCUS8237</name>
</gene>
<dbReference type="FunFam" id="3.10.50.40:FF:000056">
    <property type="entry name" value="Peptidylprolyl isomerase"/>
    <property type="match status" value="1"/>
</dbReference>
<dbReference type="STRING" id="103827.A0A0N5D5G6"/>
<keyword evidence="3" id="KW-0677">Repeat</keyword>
<keyword evidence="6 7" id="KW-0413">Isomerase</keyword>
<protein>
    <recommendedName>
        <fullName evidence="2 7">peptidylprolyl isomerase</fullName>
        <ecNumber evidence="2 7">5.2.1.8</ecNumber>
    </recommendedName>
</protein>
<feature type="domain" description="PPIase FKBP-type" evidence="8">
    <location>
        <begin position="151"/>
        <end position="238"/>
    </location>
</feature>
<dbReference type="EC" id="5.2.1.8" evidence="2 7"/>
<dbReference type="InterPro" id="IPR019734">
    <property type="entry name" value="TPR_rpt"/>
</dbReference>
<dbReference type="PROSITE" id="PS50059">
    <property type="entry name" value="FKBP_PPIASE"/>
    <property type="match status" value="2"/>
</dbReference>
<evidence type="ECO:0000313" key="10">
    <source>
        <dbReference type="Proteomes" id="UP000276776"/>
    </source>
</evidence>
<accession>A0A0N5D5G6</accession>
<keyword evidence="10" id="KW-1185">Reference proteome</keyword>
<dbReference type="SMART" id="SM00028">
    <property type="entry name" value="TPR"/>
    <property type="match status" value="3"/>
</dbReference>
<reference evidence="11" key="1">
    <citation type="submission" date="2017-02" db="UniProtKB">
        <authorList>
            <consortium name="WormBaseParasite"/>
        </authorList>
    </citation>
    <scope>IDENTIFICATION</scope>
</reference>
<dbReference type="InterPro" id="IPR001179">
    <property type="entry name" value="PPIase_FKBP_dom"/>
</dbReference>
<evidence type="ECO:0000256" key="4">
    <source>
        <dbReference type="ARBA" id="ARBA00022803"/>
    </source>
</evidence>
<dbReference type="WBParaSite" id="TCLT_0000824801-mRNA-1">
    <property type="protein sequence ID" value="TCLT_0000824801-mRNA-1"/>
    <property type="gene ID" value="TCLT_0000824801"/>
</dbReference>
<keyword evidence="5 7" id="KW-0697">Rotamase</keyword>
<dbReference type="OMA" id="FGAEGNE"/>
<organism evidence="11">
    <name type="scientific">Thelazia callipaeda</name>
    <name type="common">Oriental eyeworm</name>
    <name type="synonym">Parasitic nematode</name>
    <dbReference type="NCBI Taxonomy" id="103827"/>
    <lineage>
        <taxon>Eukaryota</taxon>
        <taxon>Metazoa</taxon>
        <taxon>Ecdysozoa</taxon>
        <taxon>Nematoda</taxon>
        <taxon>Chromadorea</taxon>
        <taxon>Rhabditida</taxon>
        <taxon>Spirurina</taxon>
        <taxon>Spiruromorpha</taxon>
        <taxon>Thelazioidea</taxon>
        <taxon>Thelaziidae</taxon>
        <taxon>Thelazia</taxon>
    </lineage>
</organism>
<evidence type="ECO:0000313" key="9">
    <source>
        <dbReference type="EMBL" id="VDN05775.1"/>
    </source>
</evidence>
<dbReference type="OrthoDB" id="433738at2759"/>
<dbReference type="EMBL" id="UYYF01004603">
    <property type="protein sequence ID" value="VDN05775.1"/>
    <property type="molecule type" value="Genomic_DNA"/>
</dbReference>
<evidence type="ECO:0000256" key="3">
    <source>
        <dbReference type="ARBA" id="ARBA00022737"/>
    </source>
</evidence>
<dbReference type="InterPro" id="IPR011990">
    <property type="entry name" value="TPR-like_helical_dom_sf"/>
</dbReference>
<dbReference type="InterPro" id="IPR050754">
    <property type="entry name" value="FKBP4/5/8-like"/>
</dbReference>
<keyword evidence="4" id="KW-0802">TPR repeat</keyword>
<sequence>MISEEKIDITPGKDGGVLKRILVHGTGEQCPSNGDTVYVHYVGTLESGEQFDSSRDRKEPFSFTLGKEEVIKGWDLGVATMKKGEKCDLICRADYAYGGNGSPPKIPGGATLKFEVELLRWQGEDISPDRDGSITRSFIVEGVKYSSPTEGSTVKVCAVGTYNGRVFYDKEVSFVLGEGSEVGLPEGVDRALRRFNKGEKSAVHLKGNRFTYGANPPPEYNLPVNAEIDFTLFLKEYEKMKASWELTGDEKLDAAEAAKERGTMFLKQGKLRLANAKYLRVIELLEYENSLENEAKNRRNALLLAGYLNSALVCSKQNETVECIKLCDKALEVDPKCIKALYRKALVIVGEVELALQEQNDADEAIAVYKKVLDYEPDNKAAAAKIIECKKKVVEIRNLEKKRYKGMFEKFAAKDRVELNEDTEAGAMETSSPKSEVVN</sequence>
<evidence type="ECO:0000256" key="6">
    <source>
        <dbReference type="ARBA" id="ARBA00023235"/>
    </source>
</evidence>
<dbReference type="PANTHER" id="PTHR46512">
    <property type="entry name" value="PEPTIDYLPROLYL ISOMERASE"/>
    <property type="match status" value="1"/>
</dbReference>
<name>A0A0N5D5G6_THECL</name>
<dbReference type="FunFam" id="3.10.50.40:FF:000013">
    <property type="entry name" value="Peptidylprolyl isomerase"/>
    <property type="match status" value="1"/>
</dbReference>
<evidence type="ECO:0000256" key="5">
    <source>
        <dbReference type="ARBA" id="ARBA00023110"/>
    </source>
</evidence>
<dbReference type="SUPFAM" id="SSF54534">
    <property type="entry name" value="FKBP-like"/>
    <property type="match status" value="2"/>
</dbReference>
<evidence type="ECO:0000313" key="11">
    <source>
        <dbReference type="WBParaSite" id="TCLT_0000824801-mRNA-1"/>
    </source>
</evidence>
<proteinExistence type="predicted"/>
<dbReference type="Gene3D" id="3.10.50.40">
    <property type="match status" value="2"/>
</dbReference>
<dbReference type="InterPro" id="IPR046357">
    <property type="entry name" value="PPIase_dom_sf"/>
</dbReference>
<evidence type="ECO:0000259" key="8">
    <source>
        <dbReference type="PROSITE" id="PS50059"/>
    </source>
</evidence>
<dbReference type="Proteomes" id="UP000276776">
    <property type="component" value="Unassembled WGS sequence"/>
</dbReference>
<dbReference type="GO" id="GO:0003755">
    <property type="term" value="F:peptidyl-prolyl cis-trans isomerase activity"/>
    <property type="evidence" value="ECO:0007669"/>
    <property type="project" value="UniProtKB-KW"/>
</dbReference>
<evidence type="ECO:0000256" key="2">
    <source>
        <dbReference type="ARBA" id="ARBA00013194"/>
    </source>
</evidence>
<reference evidence="9 10" key="2">
    <citation type="submission" date="2018-11" db="EMBL/GenBank/DDBJ databases">
        <authorList>
            <consortium name="Pathogen Informatics"/>
        </authorList>
    </citation>
    <scope>NUCLEOTIDE SEQUENCE [LARGE SCALE GENOMIC DNA]</scope>
</reference>